<dbReference type="AlphaFoldDB" id="A0A174R8E2"/>
<organism evidence="1 2">
    <name type="scientific">Hungatella hathewayi</name>
    <dbReference type="NCBI Taxonomy" id="154046"/>
    <lineage>
        <taxon>Bacteria</taxon>
        <taxon>Bacillati</taxon>
        <taxon>Bacillota</taxon>
        <taxon>Clostridia</taxon>
        <taxon>Lachnospirales</taxon>
        <taxon>Lachnospiraceae</taxon>
        <taxon>Hungatella</taxon>
    </lineage>
</organism>
<evidence type="ECO:0000313" key="2">
    <source>
        <dbReference type="Proteomes" id="UP001055091"/>
    </source>
</evidence>
<protein>
    <submittedName>
        <fullName evidence="1">Uncharacterized protein</fullName>
    </submittedName>
</protein>
<dbReference type="EMBL" id="BQNJ01000001">
    <property type="protein sequence ID" value="GKH02093.1"/>
    <property type="molecule type" value="Genomic_DNA"/>
</dbReference>
<accession>A0A174R8E2</accession>
<gene>
    <name evidence="1" type="ORF">CE91St55_40740</name>
</gene>
<reference evidence="1" key="1">
    <citation type="submission" date="2022-01" db="EMBL/GenBank/DDBJ databases">
        <title>Novel bile acid biosynthetic pathways are enriched in the microbiome of centenarians.</title>
        <authorList>
            <person name="Sato Y."/>
            <person name="Atarashi K."/>
            <person name="Plichta R.D."/>
            <person name="Arai Y."/>
            <person name="Sasajima S."/>
            <person name="Kearney M.S."/>
            <person name="Suda W."/>
            <person name="Takeshita K."/>
            <person name="Sasaki T."/>
            <person name="Okamoto S."/>
            <person name="Skelly N.A."/>
            <person name="Okamura Y."/>
            <person name="Vlamakis H."/>
            <person name="Li Y."/>
            <person name="Tanoue T."/>
            <person name="Takei H."/>
            <person name="Nittono H."/>
            <person name="Narushima S."/>
            <person name="Irie J."/>
            <person name="Itoh H."/>
            <person name="Moriya K."/>
            <person name="Sugiura Y."/>
            <person name="Suematsu M."/>
            <person name="Moritoki N."/>
            <person name="Shibata S."/>
            <person name="Littman R.D."/>
            <person name="Fischbach A.M."/>
            <person name="Uwamino Y."/>
            <person name="Inoue T."/>
            <person name="Honda A."/>
            <person name="Hattori M."/>
            <person name="Murai T."/>
            <person name="Xavier J.R."/>
            <person name="Hirose N."/>
            <person name="Honda K."/>
        </authorList>
    </citation>
    <scope>NUCLEOTIDE SEQUENCE</scope>
    <source>
        <strain evidence="1">CE91-St55</strain>
    </source>
</reference>
<dbReference type="Proteomes" id="UP001055091">
    <property type="component" value="Unassembled WGS sequence"/>
</dbReference>
<comment type="caution">
    <text evidence="1">The sequence shown here is derived from an EMBL/GenBank/DDBJ whole genome shotgun (WGS) entry which is preliminary data.</text>
</comment>
<sequence>MKDTVVALNSVNVERAFEALARIFTARGECTVTVKSIKKKDEVQKDETA</sequence>
<name>A0A174R8E2_9FIRM</name>
<evidence type="ECO:0000313" key="1">
    <source>
        <dbReference type="EMBL" id="GKH02093.1"/>
    </source>
</evidence>
<proteinExistence type="predicted"/>
<dbReference type="RefSeq" id="WP_155521584.1">
    <property type="nucleotide sequence ID" value="NZ_BQNJ01000001.1"/>
</dbReference>